<dbReference type="AlphaFoldDB" id="D9S013"/>
<dbReference type="KEGG" id="toc:Toce_2075"/>
<evidence type="ECO:0000256" key="1">
    <source>
        <dbReference type="ARBA" id="ARBA00004141"/>
    </source>
</evidence>
<protein>
    <submittedName>
        <fullName evidence="10">Cation diffusion facilitator family transporter</fullName>
    </submittedName>
</protein>
<feature type="domain" description="Cation efflux protein cytoplasmic" evidence="9">
    <location>
        <begin position="228"/>
        <end position="304"/>
    </location>
</feature>
<dbReference type="Gene3D" id="1.20.1510.10">
    <property type="entry name" value="Cation efflux protein transmembrane domain"/>
    <property type="match status" value="1"/>
</dbReference>
<keyword evidence="6 7" id="KW-0472">Membrane</keyword>
<comment type="similarity">
    <text evidence="2">Belongs to the cation diffusion facilitator (CDF) transporter (TC 2.A.4) family.</text>
</comment>
<keyword evidence="4 7" id="KW-0812">Transmembrane</keyword>
<dbReference type="Proteomes" id="UP000000272">
    <property type="component" value="Chromosome"/>
</dbReference>
<reference evidence="10 11" key="1">
    <citation type="journal article" date="2010" name="Stand. Genomic Sci.">
        <title>Complete genome sequence of Thermosediminibacter oceani type strain (JW/IW-1228P).</title>
        <authorList>
            <person name="Pitluck S."/>
            <person name="Yasawong M."/>
            <person name="Munk C."/>
            <person name="Nolan M."/>
            <person name="Lapidus A."/>
            <person name="Lucas S."/>
            <person name="Glavina Del Rio T."/>
            <person name="Tice H."/>
            <person name="Cheng J.F."/>
            <person name="Bruce D."/>
            <person name="Detter C."/>
            <person name="Tapia R."/>
            <person name="Han C."/>
            <person name="Goodwin L."/>
            <person name="Liolios K."/>
            <person name="Ivanova N."/>
            <person name="Mavromatis K."/>
            <person name="Mikhailova N."/>
            <person name="Pati A."/>
            <person name="Chen A."/>
            <person name="Palaniappan K."/>
            <person name="Land M."/>
            <person name="Hauser L."/>
            <person name="Chang Y.J."/>
            <person name="Jeffries C.D."/>
            <person name="Rohde M."/>
            <person name="Spring S."/>
            <person name="Sikorski J."/>
            <person name="Goker M."/>
            <person name="Woyke T."/>
            <person name="Bristow J."/>
            <person name="Eisen J.A."/>
            <person name="Markowitz V."/>
            <person name="Hugenholtz P."/>
            <person name="Kyrpides N.C."/>
            <person name="Klenk H.P."/>
        </authorList>
    </citation>
    <scope>NUCLEOTIDE SEQUENCE [LARGE SCALE GENOMIC DNA]</scope>
    <source>
        <strain evidence="11">ATCC BAA-1034 / DSM 16646 / JW/IW-1228P</strain>
    </source>
</reference>
<proteinExistence type="inferred from homology"/>
<dbReference type="eggNOG" id="COG0053">
    <property type="taxonomic scope" value="Bacteria"/>
</dbReference>
<evidence type="ECO:0000256" key="5">
    <source>
        <dbReference type="ARBA" id="ARBA00022989"/>
    </source>
</evidence>
<feature type="transmembrane region" description="Helical" evidence="7">
    <location>
        <begin position="198"/>
        <end position="216"/>
    </location>
</feature>
<organism evidence="10 11">
    <name type="scientific">Thermosediminibacter oceani (strain ATCC BAA-1034 / DSM 16646 / JW/IW-1228P)</name>
    <dbReference type="NCBI Taxonomy" id="555079"/>
    <lineage>
        <taxon>Bacteria</taxon>
        <taxon>Bacillati</taxon>
        <taxon>Bacillota</taxon>
        <taxon>Clostridia</taxon>
        <taxon>Thermosediminibacterales</taxon>
        <taxon>Thermosediminibacteraceae</taxon>
        <taxon>Thermosediminibacter</taxon>
    </lineage>
</organism>
<dbReference type="EMBL" id="CP002131">
    <property type="protein sequence ID" value="ADL08790.1"/>
    <property type="molecule type" value="Genomic_DNA"/>
</dbReference>
<evidence type="ECO:0000256" key="2">
    <source>
        <dbReference type="ARBA" id="ARBA00008114"/>
    </source>
</evidence>
<dbReference type="STRING" id="555079.Toce_2075"/>
<dbReference type="Gene3D" id="3.30.70.1350">
    <property type="entry name" value="Cation efflux protein, cytoplasmic domain"/>
    <property type="match status" value="2"/>
</dbReference>
<dbReference type="InterPro" id="IPR058533">
    <property type="entry name" value="Cation_efflux_TM"/>
</dbReference>
<dbReference type="GO" id="GO:0016020">
    <property type="term" value="C:membrane"/>
    <property type="evidence" value="ECO:0007669"/>
    <property type="project" value="UniProtKB-SubCell"/>
</dbReference>
<dbReference type="NCBIfam" id="TIGR01297">
    <property type="entry name" value="CDF"/>
    <property type="match status" value="1"/>
</dbReference>
<dbReference type="InterPro" id="IPR036837">
    <property type="entry name" value="Cation_efflux_CTD_sf"/>
</dbReference>
<dbReference type="InterPro" id="IPR027469">
    <property type="entry name" value="Cation_efflux_TMD_sf"/>
</dbReference>
<evidence type="ECO:0000259" key="8">
    <source>
        <dbReference type="Pfam" id="PF01545"/>
    </source>
</evidence>
<gene>
    <name evidence="10" type="ordered locus">Toce_2075</name>
</gene>
<feature type="transmembrane region" description="Helical" evidence="7">
    <location>
        <begin position="128"/>
        <end position="149"/>
    </location>
</feature>
<comment type="subcellular location">
    <subcellularLocation>
        <location evidence="1">Membrane</location>
        <topology evidence="1">Multi-pass membrane protein</topology>
    </subcellularLocation>
</comment>
<dbReference type="InterPro" id="IPR027470">
    <property type="entry name" value="Cation_efflux_CTD"/>
</dbReference>
<keyword evidence="3" id="KW-0813">Transport</keyword>
<feature type="domain" description="Cation efflux protein cytoplasmic" evidence="9">
    <location>
        <begin position="315"/>
        <end position="383"/>
    </location>
</feature>
<dbReference type="PANTHER" id="PTHR43840">
    <property type="entry name" value="MITOCHONDRIAL METAL TRANSPORTER 1-RELATED"/>
    <property type="match status" value="1"/>
</dbReference>
<dbReference type="SUPFAM" id="SSF160240">
    <property type="entry name" value="Cation efflux protein cytoplasmic domain-like"/>
    <property type="match status" value="2"/>
</dbReference>
<evidence type="ECO:0000313" key="11">
    <source>
        <dbReference type="Proteomes" id="UP000000272"/>
    </source>
</evidence>
<keyword evidence="5 7" id="KW-1133">Transmembrane helix</keyword>
<dbReference type="SUPFAM" id="SSF161111">
    <property type="entry name" value="Cation efflux protein transmembrane domain-like"/>
    <property type="match status" value="1"/>
</dbReference>
<evidence type="ECO:0000259" key="9">
    <source>
        <dbReference type="Pfam" id="PF16916"/>
    </source>
</evidence>
<evidence type="ECO:0000256" key="6">
    <source>
        <dbReference type="ARBA" id="ARBA00023136"/>
    </source>
</evidence>
<dbReference type="FunFam" id="1.20.1510.10:FF:000006">
    <property type="entry name" value="Divalent cation efflux transporter"/>
    <property type="match status" value="1"/>
</dbReference>
<evidence type="ECO:0000256" key="7">
    <source>
        <dbReference type="SAM" id="Phobius"/>
    </source>
</evidence>
<feature type="transmembrane region" description="Helical" evidence="7">
    <location>
        <begin position="96"/>
        <end position="116"/>
    </location>
</feature>
<name>D9S013_THEOJ</name>
<dbReference type="Pfam" id="PF01545">
    <property type="entry name" value="Cation_efflux"/>
    <property type="match status" value="1"/>
</dbReference>
<accession>D9S013</accession>
<feature type="domain" description="Cation efflux protein transmembrane" evidence="8">
    <location>
        <begin position="34"/>
        <end position="224"/>
    </location>
</feature>
<dbReference type="HOGENOM" id="CLU_013430_3_4_9"/>
<dbReference type="InterPro" id="IPR050291">
    <property type="entry name" value="CDF_Transporter"/>
</dbReference>
<evidence type="ECO:0000313" key="10">
    <source>
        <dbReference type="EMBL" id="ADL08790.1"/>
    </source>
</evidence>
<sequence>MILERLAEKLFSGAENDKEKAKRNAYGILSGVMGIAVNALLFVVKFAIGRITNSIAVSADAFNNLGDIGSSVVTIIGFKIASMPPDREHPFGHGRIEYITSLIISIIVVLMGFELLRDSIGRVLNPAAVEFNLVSFIILLFAIAAKLWLGKFTEKLAEKIDSKALDASSLDSYGDVISTSTAAMALLLSRFTTLPLDGYLGILVSLFIMYSGYNLVRESVDLLIGGRPDPELVEEIKRRILSYEGIIGVHDLMVHNYGPGRCVVSLHAEVPEDMPAMKAHDIIDTAERELSEELGVFLTIHMDPVSVDDEEVERTRRNIEKVLREFPEVLSIHDLRVVGSGSRKNVIFDAVVSGDVREQEEKALKRRLAKRIKEAYPGYNPVIIIDRQYV</sequence>
<feature type="transmembrane region" description="Helical" evidence="7">
    <location>
        <begin position="26"/>
        <end position="48"/>
    </location>
</feature>
<dbReference type="GO" id="GO:0008324">
    <property type="term" value="F:monoatomic cation transmembrane transporter activity"/>
    <property type="evidence" value="ECO:0007669"/>
    <property type="project" value="InterPro"/>
</dbReference>
<dbReference type="RefSeq" id="WP_013276801.1">
    <property type="nucleotide sequence ID" value="NC_014377.1"/>
</dbReference>
<dbReference type="PANTHER" id="PTHR43840:SF50">
    <property type="entry name" value="MANGANESE EFFLUX SYSTEM PROTEIN MNES"/>
    <property type="match status" value="1"/>
</dbReference>
<dbReference type="Pfam" id="PF16916">
    <property type="entry name" value="ZT_dimer"/>
    <property type="match status" value="2"/>
</dbReference>
<keyword evidence="11" id="KW-1185">Reference proteome</keyword>
<evidence type="ECO:0000256" key="4">
    <source>
        <dbReference type="ARBA" id="ARBA00022692"/>
    </source>
</evidence>
<evidence type="ECO:0000256" key="3">
    <source>
        <dbReference type="ARBA" id="ARBA00022448"/>
    </source>
</evidence>
<dbReference type="OrthoDB" id="9806522at2"/>
<dbReference type="InterPro" id="IPR002524">
    <property type="entry name" value="Cation_efflux"/>
</dbReference>